<sequence length="142" mass="16538">MNWKELAITSPYQTAVQIKNELTQGHIEESTLGIEELIDALSRSERRALRSQLTRLMMHIIKWQIQPQCRSRSWLITIEGARIEIEEILEEEPHLKPQLPQLWDKCFKAANRLAEKETGIKPTLSQLTPEAVFQTEYSLEEV</sequence>
<evidence type="ECO:0000313" key="1">
    <source>
        <dbReference type="EMBL" id="BAP55193.1"/>
    </source>
</evidence>
<dbReference type="Gene3D" id="1.20.1220.20">
    <property type="entry name" value="Uncharcterised protein PF01724"/>
    <property type="match status" value="1"/>
</dbReference>
<proteinExistence type="predicted"/>
<dbReference type="STRING" id="40754.THII_0896"/>
<organism evidence="1 2">
    <name type="scientific">Thioploca ingrica</name>
    <dbReference type="NCBI Taxonomy" id="40754"/>
    <lineage>
        <taxon>Bacteria</taxon>
        <taxon>Pseudomonadati</taxon>
        <taxon>Pseudomonadota</taxon>
        <taxon>Gammaproteobacteria</taxon>
        <taxon>Thiotrichales</taxon>
        <taxon>Thiotrichaceae</taxon>
        <taxon>Thioploca</taxon>
    </lineage>
</organism>
<dbReference type="Proteomes" id="UP000031623">
    <property type="component" value="Chromosome"/>
</dbReference>
<dbReference type="OrthoDB" id="956434at2"/>
<name>A0A090ABY4_9GAMM</name>
<dbReference type="AlphaFoldDB" id="A0A090ABY4"/>
<protein>
    <recommendedName>
        <fullName evidence="3">DUF29 domain-containing protein</fullName>
    </recommendedName>
</protein>
<evidence type="ECO:0008006" key="3">
    <source>
        <dbReference type="Google" id="ProtNLM"/>
    </source>
</evidence>
<dbReference type="Pfam" id="PF01724">
    <property type="entry name" value="DUF29"/>
    <property type="match status" value="1"/>
</dbReference>
<dbReference type="KEGG" id="tig:THII_0896"/>
<dbReference type="EMBL" id="AP014633">
    <property type="protein sequence ID" value="BAP55193.1"/>
    <property type="molecule type" value="Genomic_DNA"/>
</dbReference>
<dbReference type="HOGENOM" id="CLU_116670_2_0_6"/>
<keyword evidence="2" id="KW-1185">Reference proteome</keyword>
<dbReference type="InterPro" id="IPR002636">
    <property type="entry name" value="DUF29"/>
</dbReference>
<gene>
    <name evidence="1" type="ORF">THII_0896</name>
</gene>
<accession>A0A090ABY4</accession>
<dbReference type="PANTHER" id="PTHR34235">
    <property type="entry name" value="SLR1203 PROTEIN-RELATED"/>
    <property type="match status" value="1"/>
</dbReference>
<reference evidence="1" key="1">
    <citation type="journal article" date="2014" name="ISME J.">
        <title>Ecophysiology of Thioploca ingrica as revealed by the complete genome sequence supplemented with proteomic evidence.</title>
        <authorList>
            <person name="Kojima H."/>
            <person name="Ogura Y."/>
            <person name="Yamamoto N."/>
            <person name="Togashi T."/>
            <person name="Mori H."/>
            <person name="Watanabe T."/>
            <person name="Nemoto F."/>
            <person name="Kurokawa K."/>
            <person name="Hayashi T."/>
            <person name="Fukui M."/>
        </authorList>
    </citation>
    <scope>NUCLEOTIDE SEQUENCE [LARGE SCALE GENOMIC DNA]</scope>
</reference>
<dbReference type="PANTHER" id="PTHR34235:SF4">
    <property type="entry name" value="SLR0291 PROTEIN"/>
    <property type="match status" value="1"/>
</dbReference>
<evidence type="ECO:0000313" key="2">
    <source>
        <dbReference type="Proteomes" id="UP000031623"/>
    </source>
</evidence>